<sequence length="133" mass="15017">MYIDIVSLVRNALLESGCDESLLGDFDAHSTISLDFENYPSMLISITDDNVWIWSKLCEANDAILRHKAPVLLEKMMSGCLFCTTGQLQMQVSEGYIELRGLVHPDYLESSKGLADAMDEFFAQQEEFLSLIR</sequence>
<proteinExistence type="predicted"/>
<comment type="caution">
    <text evidence="1">The sequence shown here is derived from an EMBL/GenBank/DDBJ whole genome shotgun (WGS) entry which is preliminary data.</text>
</comment>
<gene>
    <name evidence="1" type="primary">spaK</name>
    <name evidence="1" type="synonym">invB</name>
    <name evidence="1" type="ORF">KC222_00745</name>
</gene>
<accession>A0ABS6DBL6</accession>
<dbReference type="EMBL" id="JAGRYU010000002">
    <property type="protein sequence ID" value="MBU4680540.1"/>
    <property type="molecule type" value="Genomic_DNA"/>
</dbReference>
<dbReference type="RefSeq" id="WP_216374246.1">
    <property type="nucleotide sequence ID" value="NZ_JAGRYT010000001.1"/>
</dbReference>
<dbReference type="InterPro" id="IPR003065">
    <property type="entry name" value="Invas_SpaK"/>
</dbReference>
<name>A0ABS6DBL6_9ENTR</name>
<evidence type="ECO:0000313" key="2">
    <source>
        <dbReference type="Proteomes" id="UP000686327"/>
    </source>
</evidence>
<organism evidence="1 2">
    <name type="scientific">Cedecea davisae</name>
    <dbReference type="NCBI Taxonomy" id="158484"/>
    <lineage>
        <taxon>Bacteria</taxon>
        <taxon>Pseudomonadati</taxon>
        <taxon>Pseudomonadota</taxon>
        <taxon>Gammaproteobacteria</taxon>
        <taxon>Enterobacterales</taxon>
        <taxon>Enterobacteriaceae</taxon>
        <taxon>Cedecea</taxon>
    </lineage>
</organism>
<evidence type="ECO:0000313" key="1">
    <source>
        <dbReference type="EMBL" id="MBU4680540.1"/>
    </source>
</evidence>
<reference evidence="2" key="1">
    <citation type="submission" date="2023-07" db="EMBL/GenBank/DDBJ databases">
        <title>Cedecea davisae an AmpC producer and its therapeutic implications.</title>
        <authorList>
            <person name="Notter J."/>
        </authorList>
    </citation>
    <scope>NUCLEOTIDE SEQUENCE [LARGE SCALE GENOMIC DNA]</scope>
    <source>
        <strain evidence="2">1</strain>
    </source>
</reference>
<protein>
    <submittedName>
        <fullName evidence="1">SPI-1 type III secretion system chaperone SpaK</fullName>
    </submittedName>
</protein>
<dbReference type="Pfam" id="PF03519">
    <property type="entry name" value="Invas_SpaK"/>
    <property type="match status" value="1"/>
</dbReference>
<dbReference type="CDD" id="cd17035">
    <property type="entry name" value="T3SC_IB_Spa15-like"/>
    <property type="match status" value="1"/>
</dbReference>
<keyword evidence="2" id="KW-1185">Reference proteome</keyword>
<dbReference type="Proteomes" id="UP000686327">
    <property type="component" value="Unassembled WGS sequence"/>
</dbReference>